<evidence type="ECO:0000313" key="1">
    <source>
        <dbReference type="EMBL" id="MBK1865070.1"/>
    </source>
</evidence>
<keyword evidence="2" id="KW-1185">Reference proteome</keyword>
<organism evidence="1 2">
    <name type="scientific">Taklimakanibacter albus</name>
    <dbReference type="NCBI Taxonomy" id="2800327"/>
    <lineage>
        <taxon>Bacteria</taxon>
        <taxon>Pseudomonadati</taxon>
        <taxon>Pseudomonadota</taxon>
        <taxon>Alphaproteobacteria</taxon>
        <taxon>Hyphomicrobiales</taxon>
        <taxon>Aestuariivirgaceae</taxon>
        <taxon>Taklimakanibacter</taxon>
    </lineage>
</organism>
<evidence type="ECO:0000313" key="2">
    <source>
        <dbReference type="Proteomes" id="UP000616151"/>
    </source>
</evidence>
<sequence length="293" mass="31227">MSELRQTVIRMLARPAGSIGFAIVALTLLVAVTAPLIAPYDPAAIAMAKRFAAPSFDHWLGTDHLGRDNLSRVIHGTRLALTIAFPAVLSAFAAGLLLGLVAGYVGGLIDRVLTVIADTFLSFPSVILGLALLTLVGQSVLNTTLVIALSLFPYYLRLARGLALSTRHQPYIKAERSLGAGRGRIMFLHLLPNMLPPLLVVVAMDIPSAIVIEAGLAFLGLGVPPPAPDWGVLLNEGFVNVAISAWPLVGPLMAIIFVTTGFTLLGETFRDIADPRLAGLGRRTGRFLMRRAR</sequence>
<protein>
    <submittedName>
        <fullName evidence="1">ABC transporter permease</fullName>
    </submittedName>
</protein>
<name>A0ACC5QXF5_9HYPH</name>
<gene>
    <name evidence="1" type="ORF">JHL16_01800</name>
</gene>
<reference evidence="1" key="1">
    <citation type="submission" date="2021-01" db="EMBL/GenBank/DDBJ databases">
        <authorList>
            <person name="Sun Q."/>
        </authorList>
    </citation>
    <scope>NUCLEOTIDE SEQUENCE</scope>
    <source>
        <strain evidence="1">YIM B02566</strain>
    </source>
</reference>
<dbReference type="Proteomes" id="UP000616151">
    <property type="component" value="Unassembled WGS sequence"/>
</dbReference>
<accession>A0ACC5QXF5</accession>
<proteinExistence type="predicted"/>
<dbReference type="EMBL" id="JAENHL010000004">
    <property type="protein sequence ID" value="MBK1865070.1"/>
    <property type="molecule type" value="Genomic_DNA"/>
</dbReference>
<comment type="caution">
    <text evidence="1">The sequence shown here is derived from an EMBL/GenBank/DDBJ whole genome shotgun (WGS) entry which is preliminary data.</text>
</comment>